<organism evidence="3 4">
    <name type="scientific">Sphagnurus paluster</name>
    <dbReference type="NCBI Taxonomy" id="117069"/>
    <lineage>
        <taxon>Eukaryota</taxon>
        <taxon>Fungi</taxon>
        <taxon>Dikarya</taxon>
        <taxon>Basidiomycota</taxon>
        <taxon>Agaricomycotina</taxon>
        <taxon>Agaricomycetes</taxon>
        <taxon>Agaricomycetidae</taxon>
        <taxon>Agaricales</taxon>
        <taxon>Tricholomatineae</taxon>
        <taxon>Lyophyllaceae</taxon>
        <taxon>Sphagnurus</taxon>
    </lineage>
</organism>
<feature type="compositionally biased region" description="Basic and acidic residues" evidence="1">
    <location>
        <begin position="1"/>
        <end position="14"/>
    </location>
</feature>
<evidence type="ECO:0000256" key="1">
    <source>
        <dbReference type="SAM" id="MobiDB-lite"/>
    </source>
</evidence>
<keyword evidence="2" id="KW-0812">Transmembrane</keyword>
<keyword evidence="2" id="KW-1133">Transmembrane helix</keyword>
<gene>
    <name evidence="3" type="ORF">H0H81_005175</name>
</gene>
<reference evidence="3" key="1">
    <citation type="submission" date="2021-02" db="EMBL/GenBank/DDBJ databases">
        <authorList>
            <person name="Nieuwenhuis M."/>
            <person name="Van De Peppel L.J.J."/>
        </authorList>
    </citation>
    <scope>NUCLEOTIDE SEQUENCE</scope>
    <source>
        <strain evidence="3">D49</strain>
    </source>
</reference>
<comment type="caution">
    <text evidence="3">The sequence shown here is derived from an EMBL/GenBank/DDBJ whole genome shotgun (WGS) entry which is preliminary data.</text>
</comment>
<dbReference type="EMBL" id="JABCKI010001306">
    <property type="protein sequence ID" value="KAG5649243.1"/>
    <property type="molecule type" value="Genomic_DNA"/>
</dbReference>
<evidence type="ECO:0000256" key="2">
    <source>
        <dbReference type="SAM" id="Phobius"/>
    </source>
</evidence>
<feature type="region of interest" description="Disordered" evidence="1">
    <location>
        <begin position="1"/>
        <end position="28"/>
    </location>
</feature>
<dbReference type="OrthoDB" id="2906612at2759"/>
<proteinExistence type="predicted"/>
<keyword evidence="2" id="KW-0472">Membrane</keyword>
<feature type="compositionally biased region" description="Low complexity" evidence="1">
    <location>
        <begin position="54"/>
        <end position="69"/>
    </location>
</feature>
<sequence length="369" mass="41863">EERDWRRAQEQREEPTDEEEDIYPAPTSPAAVIEMFDDEDLPSVNSLLAASTVRSSQRPSESSQRRQPPGLEASMATITLNSLPTHIWDPSEPWIPPTEEVLYTRSNLKEKIYEQASGPQPPMLTIVGNSLDVLAQKYCDEIDKAVLKNDFTVVLSSNRLFAREIGDAQRSYGDGIENEVLFHVFKTRILNNSAQFLVERAEGLSTLQTITSFVLAHPHPDSQPSKRTMDMKRFGAICALMLARGKMPSPLSPAVILFIIYNFNLACLTPSFIGYWYPDLWKMIKEWLLLGPDGNPASNRAYFDSHFISYHDHPVDTFGEQRNSEVHQAIAVEMLYKATLRQAIYRHSDWIAFADGFSLPCNNGFDFKK</sequence>
<protein>
    <submittedName>
        <fullName evidence="3">Uncharacterized protein</fullName>
    </submittedName>
</protein>
<feature type="transmembrane region" description="Helical" evidence="2">
    <location>
        <begin position="254"/>
        <end position="277"/>
    </location>
</feature>
<evidence type="ECO:0000313" key="4">
    <source>
        <dbReference type="Proteomes" id="UP000717328"/>
    </source>
</evidence>
<dbReference type="AlphaFoldDB" id="A0A9P7KG65"/>
<reference evidence="3" key="2">
    <citation type="submission" date="2021-10" db="EMBL/GenBank/DDBJ databases">
        <title>Phylogenomics reveals ancestral predisposition of the termite-cultivated fungus Termitomyces towards a domesticated lifestyle.</title>
        <authorList>
            <person name="Auxier B."/>
            <person name="Grum-Grzhimaylo A."/>
            <person name="Cardenas M.E."/>
            <person name="Lodge J.D."/>
            <person name="Laessoe T."/>
            <person name="Pedersen O."/>
            <person name="Smith M.E."/>
            <person name="Kuyper T.W."/>
            <person name="Franco-Molano E.A."/>
            <person name="Baroni T.J."/>
            <person name="Aanen D.K."/>
        </authorList>
    </citation>
    <scope>NUCLEOTIDE SEQUENCE</scope>
    <source>
        <strain evidence="3">D49</strain>
    </source>
</reference>
<keyword evidence="4" id="KW-1185">Reference proteome</keyword>
<evidence type="ECO:0000313" key="3">
    <source>
        <dbReference type="EMBL" id="KAG5649243.1"/>
    </source>
</evidence>
<feature type="non-terminal residue" evidence="3">
    <location>
        <position position="369"/>
    </location>
</feature>
<dbReference type="Proteomes" id="UP000717328">
    <property type="component" value="Unassembled WGS sequence"/>
</dbReference>
<name>A0A9P7KG65_9AGAR</name>
<accession>A0A9P7KG65</accession>
<feature type="non-terminal residue" evidence="3">
    <location>
        <position position="1"/>
    </location>
</feature>
<feature type="region of interest" description="Disordered" evidence="1">
    <location>
        <begin position="49"/>
        <end position="71"/>
    </location>
</feature>